<dbReference type="GO" id="GO:0003677">
    <property type="term" value="F:DNA binding"/>
    <property type="evidence" value="ECO:0007669"/>
    <property type="project" value="InterPro"/>
</dbReference>
<feature type="domain" description="Helix-turn-helix" evidence="1">
    <location>
        <begin position="11"/>
        <end position="59"/>
    </location>
</feature>
<evidence type="ECO:0000259" key="1">
    <source>
        <dbReference type="Pfam" id="PF12728"/>
    </source>
</evidence>
<dbReference type="SUPFAM" id="SSF46955">
    <property type="entry name" value="Putative DNA-binding domain"/>
    <property type="match status" value="1"/>
</dbReference>
<dbReference type="NCBIfam" id="TIGR01764">
    <property type="entry name" value="excise"/>
    <property type="match status" value="1"/>
</dbReference>
<dbReference type="KEGG" id="acry:AC20117_14260"/>
<name>A0A1H0ZWT2_9MICC</name>
<proteinExistence type="predicted"/>
<evidence type="ECO:0000313" key="3">
    <source>
        <dbReference type="Proteomes" id="UP000181917"/>
    </source>
</evidence>
<dbReference type="InterPro" id="IPR009061">
    <property type="entry name" value="DNA-bd_dom_put_sf"/>
</dbReference>
<dbReference type="AlphaFoldDB" id="A0A1H0ZWT2"/>
<dbReference type="InterPro" id="IPR010093">
    <property type="entry name" value="SinI_DNA-bd"/>
</dbReference>
<protein>
    <submittedName>
        <fullName evidence="2">DNA binding domain-containing protein, excisionase family</fullName>
    </submittedName>
</protein>
<keyword evidence="3" id="KW-1185">Reference proteome</keyword>
<dbReference type="Proteomes" id="UP000181917">
    <property type="component" value="Unassembled WGS sequence"/>
</dbReference>
<dbReference type="InterPro" id="IPR041657">
    <property type="entry name" value="HTH_17"/>
</dbReference>
<reference evidence="2 3" key="1">
    <citation type="submission" date="2016-10" db="EMBL/GenBank/DDBJ databases">
        <authorList>
            <person name="de Groot N.N."/>
        </authorList>
    </citation>
    <scope>NUCLEOTIDE SEQUENCE [LARGE SCALE GENOMIC DNA]</scope>
    <source>
        <strain evidence="2 3">DSM 20117</strain>
    </source>
</reference>
<dbReference type="OrthoDB" id="5524782at2"/>
<sequence length="65" mass="7123">MDNQIDSNKTYLSVAQVAGHLNVSKMTIYRLVHTGKLPAVRIGQSYRVSEDAVAKYLEGGTVRAT</sequence>
<evidence type="ECO:0000313" key="2">
    <source>
        <dbReference type="EMBL" id="SDQ31843.1"/>
    </source>
</evidence>
<dbReference type="STRING" id="37928.SAMN04489742_0610"/>
<dbReference type="EMBL" id="FNKH01000002">
    <property type="protein sequence ID" value="SDQ31843.1"/>
    <property type="molecule type" value="Genomic_DNA"/>
</dbReference>
<accession>A0A1H0ZWT2</accession>
<organism evidence="2 3">
    <name type="scientific">Crystallibacter crystallopoietes</name>
    <dbReference type="NCBI Taxonomy" id="37928"/>
    <lineage>
        <taxon>Bacteria</taxon>
        <taxon>Bacillati</taxon>
        <taxon>Actinomycetota</taxon>
        <taxon>Actinomycetes</taxon>
        <taxon>Micrococcales</taxon>
        <taxon>Micrococcaceae</taxon>
        <taxon>Crystallibacter</taxon>
    </lineage>
</organism>
<gene>
    <name evidence="2" type="ORF">SAMN04489742_0610</name>
</gene>
<dbReference type="RefSeq" id="WP_074699177.1">
    <property type="nucleotide sequence ID" value="NZ_CP018863.1"/>
</dbReference>
<dbReference type="Pfam" id="PF12728">
    <property type="entry name" value="HTH_17"/>
    <property type="match status" value="1"/>
</dbReference>